<organism evidence="2 3">
    <name type="scientific">Sulfitobacter guttiformis</name>
    <dbReference type="NCBI Taxonomy" id="74349"/>
    <lineage>
        <taxon>Bacteria</taxon>
        <taxon>Pseudomonadati</taxon>
        <taxon>Pseudomonadota</taxon>
        <taxon>Alphaproteobacteria</taxon>
        <taxon>Rhodobacterales</taxon>
        <taxon>Roseobacteraceae</taxon>
        <taxon>Sulfitobacter</taxon>
    </lineage>
</organism>
<dbReference type="RefSeq" id="WP_025062685.1">
    <property type="nucleotide sequence ID" value="NZ_RAQK01000001.1"/>
</dbReference>
<sequence length="145" mass="15965">MSSLPYTFRSSGRRPSTALAVVTIWALIFAAYALLDASPAILAVVGAFTLPALYDLVRDPQSSLTLDTQTLRWVSGRQEAEIALAEIDHLRFDTRLDLSVRLTVVRPSGIKIRIPYPATPPHTLFEAVAQDAGVTTRRYHFTLIG</sequence>
<name>A0A420DNG6_9RHOB</name>
<feature type="transmembrane region" description="Helical" evidence="1">
    <location>
        <begin position="16"/>
        <end position="34"/>
    </location>
</feature>
<gene>
    <name evidence="2" type="ORF">C8N30_0265</name>
</gene>
<keyword evidence="1" id="KW-0472">Membrane</keyword>
<keyword evidence="1" id="KW-1133">Transmembrane helix</keyword>
<proteinExistence type="predicted"/>
<dbReference type="Proteomes" id="UP000284407">
    <property type="component" value="Unassembled WGS sequence"/>
</dbReference>
<dbReference type="OrthoDB" id="7867097at2"/>
<evidence type="ECO:0008006" key="4">
    <source>
        <dbReference type="Google" id="ProtNLM"/>
    </source>
</evidence>
<comment type="caution">
    <text evidence="2">The sequence shown here is derived from an EMBL/GenBank/DDBJ whole genome shotgun (WGS) entry which is preliminary data.</text>
</comment>
<keyword evidence="1" id="KW-0812">Transmembrane</keyword>
<keyword evidence="3" id="KW-1185">Reference proteome</keyword>
<dbReference type="STRING" id="1443111.Z949_2224"/>
<dbReference type="EMBL" id="RAQK01000001">
    <property type="protein sequence ID" value="RKE95728.1"/>
    <property type="molecule type" value="Genomic_DNA"/>
</dbReference>
<evidence type="ECO:0000256" key="1">
    <source>
        <dbReference type="SAM" id="Phobius"/>
    </source>
</evidence>
<reference evidence="2 3" key="1">
    <citation type="submission" date="2018-09" db="EMBL/GenBank/DDBJ databases">
        <title>Genomic Encyclopedia of Archaeal and Bacterial Type Strains, Phase II (KMG-II): from individual species to whole genera.</title>
        <authorList>
            <person name="Goeker M."/>
        </authorList>
    </citation>
    <scope>NUCLEOTIDE SEQUENCE [LARGE SCALE GENOMIC DNA]</scope>
    <source>
        <strain evidence="2 3">DSM 11458</strain>
    </source>
</reference>
<evidence type="ECO:0000313" key="3">
    <source>
        <dbReference type="Proteomes" id="UP000284407"/>
    </source>
</evidence>
<evidence type="ECO:0000313" key="2">
    <source>
        <dbReference type="EMBL" id="RKE95728.1"/>
    </source>
</evidence>
<dbReference type="AlphaFoldDB" id="A0A420DNG6"/>
<accession>A0A420DNG6</accession>
<protein>
    <recommendedName>
        <fullName evidence="4">PH (Pleckstrin Homology) domain-containing protein</fullName>
    </recommendedName>
</protein>